<organism evidence="2 3">
    <name type="scientific">Actinocorallia longicatena</name>
    <dbReference type="NCBI Taxonomy" id="111803"/>
    <lineage>
        <taxon>Bacteria</taxon>
        <taxon>Bacillati</taxon>
        <taxon>Actinomycetota</taxon>
        <taxon>Actinomycetes</taxon>
        <taxon>Streptosporangiales</taxon>
        <taxon>Thermomonosporaceae</taxon>
        <taxon>Actinocorallia</taxon>
    </lineage>
</organism>
<dbReference type="PANTHER" id="PTHR41700">
    <property type="entry name" value="GCN5-RELATED N-ACETYLTRANSFERASE"/>
    <property type="match status" value="1"/>
</dbReference>
<dbReference type="PANTHER" id="PTHR41700:SF1">
    <property type="entry name" value="N-ACETYLTRANSFERASE DOMAIN-CONTAINING PROTEIN"/>
    <property type="match status" value="1"/>
</dbReference>
<dbReference type="InterPro" id="IPR016181">
    <property type="entry name" value="Acyl_CoA_acyltransferase"/>
</dbReference>
<dbReference type="EMBL" id="BAAAUV010000035">
    <property type="protein sequence ID" value="GAA3238459.1"/>
    <property type="molecule type" value="Genomic_DNA"/>
</dbReference>
<name>A0ABP6QM56_9ACTN</name>
<protein>
    <recommendedName>
        <fullName evidence="1">N-acetyltransferase domain-containing protein</fullName>
    </recommendedName>
</protein>
<evidence type="ECO:0000259" key="1">
    <source>
        <dbReference type="PROSITE" id="PS51186"/>
    </source>
</evidence>
<proteinExistence type="predicted"/>
<dbReference type="SUPFAM" id="SSF55729">
    <property type="entry name" value="Acyl-CoA N-acyltransferases (Nat)"/>
    <property type="match status" value="1"/>
</dbReference>
<feature type="domain" description="N-acetyltransferase" evidence="1">
    <location>
        <begin position="10"/>
        <end position="150"/>
    </location>
</feature>
<dbReference type="PROSITE" id="PS51186">
    <property type="entry name" value="GNAT"/>
    <property type="match status" value="1"/>
</dbReference>
<keyword evidence="3" id="KW-1185">Reference proteome</keyword>
<dbReference type="InterPro" id="IPR038764">
    <property type="entry name" value="GNAT_N_AcTrfase_prd"/>
</dbReference>
<reference evidence="3" key="1">
    <citation type="journal article" date="2019" name="Int. J. Syst. Evol. Microbiol.">
        <title>The Global Catalogue of Microorganisms (GCM) 10K type strain sequencing project: providing services to taxonomists for standard genome sequencing and annotation.</title>
        <authorList>
            <consortium name="The Broad Institute Genomics Platform"/>
            <consortium name="The Broad Institute Genome Sequencing Center for Infectious Disease"/>
            <person name="Wu L."/>
            <person name="Ma J."/>
        </authorList>
    </citation>
    <scope>NUCLEOTIDE SEQUENCE [LARGE SCALE GENOMIC DNA]</scope>
    <source>
        <strain evidence="3">JCM 9377</strain>
    </source>
</reference>
<comment type="caution">
    <text evidence="2">The sequence shown here is derived from an EMBL/GenBank/DDBJ whole genome shotgun (WGS) entry which is preliminary data.</text>
</comment>
<dbReference type="RefSeq" id="WP_344838175.1">
    <property type="nucleotide sequence ID" value="NZ_BAAAUV010000035.1"/>
</dbReference>
<evidence type="ECO:0000313" key="3">
    <source>
        <dbReference type="Proteomes" id="UP001501237"/>
    </source>
</evidence>
<dbReference type="InterPro" id="IPR000182">
    <property type="entry name" value="GNAT_dom"/>
</dbReference>
<dbReference type="Pfam" id="PF00583">
    <property type="entry name" value="Acetyltransf_1"/>
    <property type="match status" value="1"/>
</dbReference>
<accession>A0ABP6QM56</accession>
<sequence length="259" mass="26915">MSASAGNARVEVAELTGVDELHEAASLLTGVWGHTLVAPGMLRAWSFTGNYVAGARAGGPLIGVAAGFLTGGGALHSHITGVAAGARGLGVGRALKGHQREWALERGIRRVEWTFDPLVRRNAHFNLQVLGALPDGYLADFYGTMDDGLNSGSPSDRLHIAWELDKGPPGEPPEAAALVRAGARIGLGLDGRPAGTPAGPGVTLVAIPADIEALRAARPALAAHWRTAVRAALEPALEAGHRITGITREGYYVVEEPCR</sequence>
<dbReference type="CDD" id="cd04301">
    <property type="entry name" value="NAT_SF"/>
    <property type="match status" value="1"/>
</dbReference>
<dbReference type="Proteomes" id="UP001501237">
    <property type="component" value="Unassembled WGS sequence"/>
</dbReference>
<evidence type="ECO:0000313" key="2">
    <source>
        <dbReference type="EMBL" id="GAA3238459.1"/>
    </source>
</evidence>
<dbReference type="Gene3D" id="3.40.630.30">
    <property type="match status" value="1"/>
</dbReference>
<gene>
    <name evidence="2" type="ORF">GCM10010468_73980</name>
</gene>